<proteinExistence type="predicted"/>
<organism evidence="1 2">
    <name type="scientific">Adineta steineri</name>
    <dbReference type="NCBI Taxonomy" id="433720"/>
    <lineage>
        <taxon>Eukaryota</taxon>
        <taxon>Metazoa</taxon>
        <taxon>Spiralia</taxon>
        <taxon>Gnathifera</taxon>
        <taxon>Rotifera</taxon>
        <taxon>Eurotatoria</taxon>
        <taxon>Bdelloidea</taxon>
        <taxon>Adinetida</taxon>
        <taxon>Adinetidae</taxon>
        <taxon>Adineta</taxon>
    </lineage>
</organism>
<evidence type="ECO:0000313" key="1">
    <source>
        <dbReference type="EMBL" id="CAF0761141.1"/>
    </source>
</evidence>
<protein>
    <recommendedName>
        <fullName evidence="3">F-box domain-containing protein</fullName>
    </recommendedName>
</protein>
<dbReference type="EMBL" id="CAJNOE010000027">
    <property type="protein sequence ID" value="CAF0761141.1"/>
    <property type="molecule type" value="Genomic_DNA"/>
</dbReference>
<evidence type="ECO:0000313" key="2">
    <source>
        <dbReference type="Proteomes" id="UP000663860"/>
    </source>
</evidence>
<comment type="caution">
    <text evidence="1">The sequence shown here is derived from an EMBL/GenBank/DDBJ whole genome shotgun (WGS) entry which is preliminary data.</text>
</comment>
<gene>
    <name evidence="1" type="ORF">IZO911_LOCUS4722</name>
</gene>
<reference evidence="1" key="1">
    <citation type="submission" date="2021-02" db="EMBL/GenBank/DDBJ databases">
        <authorList>
            <person name="Nowell W R."/>
        </authorList>
    </citation>
    <scope>NUCLEOTIDE SEQUENCE</scope>
</reference>
<dbReference type="SUPFAM" id="SSF52047">
    <property type="entry name" value="RNI-like"/>
    <property type="match status" value="1"/>
</dbReference>
<accession>A0A813Q2S8</accession>
<name>A0A813Q2S8_9BILA</name>
<evidence type="ECO:0008006" key="3">
    <source>
        <dbReference type="Google" id="ProtNLM"/>
    </source>
</evidence>
<dbReference type="Proteomes" id="UP000663860">
    <property type="component" value="Unassembled WGS sequence"/>
</dbReference>
<dbReference type="AlphaFoldDB" id="A0A813Q2S8"/>
<sequence>MSTQFEYLANELLIDIFNYVCIQDSYKSFWGLNQRFNNLLLVLNKLSVKINNKYDRSLAEAVADRIIRLEVDIIYNINWRLFSNLRSLILGRITFSQSNEIASTKLPNLTYLSILSAGFDASSYLAYQIFTNWFPSLRYANLDGTDFPYGRLWSQSPNLRSVCVISSDPILLSLIPASCPNLHQFKIKLVSNSDIINLPSSSDQYVQKHPLKHLTLFDNPGYLTLDRIDVLLNFLSNIEKLNLVLYDISFCRFVHTLCNRLPHLCRFDCNIRESKEQQNQNIDIDTIRRMHPCFNRIQCGILRNGWRLYTTQEENN</sequence>